<comment type="caution">
    <text evidence="1">The sequence shown here is derived from an EMBL/GenBank/DDBJ whole genome shotgun (WGS) entry which is preliminary data.</text>
</comment>
<sequence>MEYSGVKRRQRMKDEKVVSITISRPAKSTKGGKWHHRANIRLKTTKSILSYAPRSHIVSHKRSLAQKA</sequence>
<evidence type="ECO:0000313" key="1">
    <source>
        <dbReference type="EMBL" id="PON99303.1"/>
    </source>
</evidence>
<protein>
    <recommendedName>
        <fullName evidence="3">Ribosomal protein</fullName>
    </recommendedName>
</protein>
<evidence type="ECO:0000313" key="2">
    <source>
        <dbReference type="Proteomes" id="UP000237000"/>
    </source>
</evidence>
<gene>
    <name evidence="1" type="ORF">TorRG33x02_048460</name>
</gene>
<dbReference type="Proteomes" id="UP000237000">
    <property type="component" value="Unassembled WGS sequence"/>
</dbReference>
<keyword evidence="2" id="KW-1185">Reference proteome</keyword>
<name>A0A2P5FNJ2_TREOI</name>
<dbReference type="AlphaFoldDB" id="A0A2P5FNJ2"/>
<dbReference type="InParanoid" id="A0A2P5FNJ2"/>
<accession>A0A2P5FNJ2</accession>
<evidence type="ECO:0008006" key="3">
    <source>
        <dbReference type="Google" id="ProtNLM"/>
    </source>
</evidence>
<proteinExistence type="predicted"/>
<dbReference type="EMBL" id="JXTC01000019">
    <property type="protein sequence ID" value="PON99303.1"/>
    <property type="molecule type" value="Genomic_DNA"/>
</dbReference>
<dbReference type="OrthoDB" id="10316581at2759"/>
<reference evidence="2" key="1">
    <citation type="submission" date="2016-06" db="EMBL/GenBank/DDBJ databases">
        <title>Parallel loss of symbiosis genes in relatives of nitrogen-fixing non-legume Parasponia.</title>
        <authorList>
            <person name="Van Velzen R."/>
            <person name="Holmer R."/>
            <person name="Bu F."/>
            <person name="Rutten L."/>
            <person name="Van Zeijl A."/>
            <person name="Liu W."/>
            <person name="Santuari L."/>
            <person name="Cao Q."/>
            <person name="Sharma T."/>
            <person name="Shen D."/>
            <person name="Roswanjaya Y."/>
            <person name="Wardhani T."/>
            <person name="Kalhor M.S."/>
            <person name="Jansen J."/>
            <person name="Van den Hoogen J."/>
            <person name="Gungor B."/>
            <person name="Hartog M."/>
            <person name="Hontelez J."/>
            <person name="Verver J."/>
            <person name="Yang W.-C."/>
            <person name="Schijlen E."/>
            <person name="Repin R."/>
            <person name="Schilthuizen M."/>
            <person name="Schranz E."/>
            <person name="Heidstra R."/>
            <person name="Miyata K."/>
            <person name="Fedorova E."/>
            <person name="Kohlen W."/>
            <person name="Bisseling T."/>
            <person name="Smit S."/>
            <person name="Geurts R."/>
        </authorList>
    </citation>
    <scope>NUCLEOTIDE SEQUENCE [LARGE SCALE GENOMIC DNA]</scope>
    <source>
        <strain evidence="2">cv. RG33-2</strain>
    </source>
</reference>
<organism evidence="1 2">
    <name type="scientific">Trema orientale</name>
    <name type="common">Charcoal tree</name>
    <name type="synonym">Celtis orientalis</name>
    <dbReference type="NCBI Taxonomy" id="63057"/>
    <lineage>
        <taxon>Eukaryota</taxon>
        <taxon>Viridiplantae</taxon>
        <taxon>Streptophyta</taxon>
        <taxon>Embryophyta</taxon>
        <taxon>Tracheophyta</taxon>
        <taxon>Spermatophyta</taxon>
        <taxon>Magnoliopsida</taxon>
        <taxon>eudicotyledons</taxon>
        <taxon>Gunneridae</taxon>
        <taxon>Pentapetalae</taxon>
        <taxon>rosids</taxon>
        <taxon>fabids</taxon>
        <taxon>Rosales</taxon>
        <taxon>Cannabaceae</taxon>
        <taxon>Trema</taxon>
    </lineage>
</organism>